<dbReference type="Pfam" id="PF20065">
    <property type="entry name" value="DUF6464"/>
    <property type="match status" value="1"/>
</dbReference>
<gene>
    <name evidence="1" type="ORF">DP116_14545</name>
</gene>
<dbReference type="EMBL" id="QMEB01000105">
    <property type="protein sequence ID" value="NMG20610.1"/>
    <property type="molecule type" value="Genomic_DNA"/>
</dbReference>
<accession>A0ABX1P871</accession>
<sequence length="122" mass="13716">MKTLLVIAIGFLPSLLSLWLMRKTEARTRSRFRRAAATIYPVGRVQQNRVSNDSDCTERSAFMGDRYYLEGVGYLVGDISCKFNARSGYLRCAVNPTGPCEGCRLYQATETVSREKSSSELM</sequence>
<comment type="caution">
    <text evidence="1">The sequence shown here is derived from an EMBL/GenBank/DDBJ whole genome shotgun (WGS) entry which is preliminary data.</text>
</comment>
<dbReference type="Proteomes" id="UP000718564">
    <property type="component" value="Unassembled WGS sequence"/>
</dbReference>
<keyword evidence="2" id="KW-1185">Reference proteome</keyword>
<organism evidence="1 2">
    <name type="scientific">Brasilonema bromeliae SPC951</name>
    <dbReference type="NCBI Taxonomy" id="385972"/>
    <lineage>
        <taxon>Bacteria</taxon>
        <taxon>Bacillati</taxon>
        <taxon>Cyanobacteriota</taxon>
        <taxon>Cyanophyceae</taxon>
        <taxon>Nostocales</taxon>
        <taxon>Scytonemataceae</taxon>
        <taxon>Brasilonema</taxon>
        <taxon>Bromeliae group (in: Brasilonema)</taxon>
    </lineage>
</organism>
<proteinExistence type="predicted"/>
<dbReference type="InterPro" id="IPR045589">
    <property type="entry name" value="DUF6464"/>
</dbReference>
<name>A0ABX1P871_9CYAN</name>
<evidence type="ECO:0000313" key="1">
    <source>
        <dbReference type="EMBL" id="NMG20610.1"/>
    </source>
</evidence>
<reference evidence="1 2" key="1">
    <citation type="submission" date="2018-06" db="EMBL/GenBank/DDBJ databases">
        <title>Comparative genomics of Brasilonema spp. strains.</title>
        <authorList>
            <person name="Alvarenga D.O."/>
            <person name="Fiore M.F."/>
            <person name="Varani A.M."/>
        </authorList>
    </citation>
    <scope>NUCLEOTIDE SEQUENCE [LARGE SCALE GENOMIC DNA]</scope>
    <source>
        <strain evidence="1 2">SPC951</strain>
    </source>
</reference>
<protein>
    <submittedName>
        <fullName evidence="1">Uncharacterized protein</fullName>
    </submittedName>
</protein>
<evidence type="ECO:0000313" key="2">
    <source>
        <dbReference type="Proteomes" id="UP000718564"/>
    </source>
</evidence>